<accession>M1LXE7</accession>
<dbReference type="RefSeq" id="WP_015238697.1">
    <property type="nucleotide sequence ID" value="NC_020283.1"/>
</dbReference>
<evidence type="ECO:0000256" key="6">
    <source>
        <dbReference type="ARBA" id="ARBA00022989"/>
    </source>
</evidence>
<dbReference type="PANTHER" id="PTHR43394:SF1">
    <property type="entry name" value="ATP-BINDING CASSETTE SUB-FAMILY B MEMBER 10, MITOCHONDRIAL"/>
    <property type="match status" value="1"/>
</dbReference>
<dbReference type="SMART" id="SM00382">
    <property type="entry name" value="AAA"/>
    <property type="match status" value="1"/>
</dbReference>
<evidence type="ECO:0000259" key="9">
    <source>
        <dbReference type="PROSITE" id="PS50893"/>
    </source>
</evidence>
<dbReference type="PANTHER" id="PTHR43394">
    <property type="entry name" value="ATP-DEPENDENT PERMEASE MDL1, MITOCHONDRIAL"/>
    <property type="match status" value="1"/>
</dbReference>
<reference evidence="11 12" key="1">
    <citation type="journal article" date="2013" name="Genome Biol. Evol.">
        <title>Genome evolution and phylogenomic analysis of candidatus kinetoplastibacterium, the betaproteobacterial endosymbionts of strigomonas and angomonas.</title>
        <authorList>
            <person name="Alves J.M."/>
            <person name="Serrano M.G."/>
            <person name="Maia da Silva F."/>
            <person name="Voegtly L.J."/>
            <person name="Matveyev A.V."/>
            <person name="Teixeira M.M."/>
            <person name="Camargo E.P."/>
            <person name="Buck G.A."/>
        </authorList>
    </citation>
    <scope>NUCLEOTIDE SEQUENCE [LARGE SCALE GENOMIC DNA]</scope>
    <source>
        <strain evidence="11 12">TCC036E</strain>
    </source>
</reference>
<keyword evidence="12" id="KW-1185">Reference proteome</keyword>
<evidence type="ECO:0000313" key="11">
    <source>
        <dbReference type="EMBL" id="AGF47879.1"/>
    </source>
</evidence>
<evidence type="ECO:0000256" key="3">
    <source>
        <dbReference type="ARBA" id="ARBA00022692"/>
    </source>
</evidence>
<dbReference type="KEGG" id="kct:CDEE_0026"/>
<evidence type="ECO:0000256" key="2">
    <source>
        <dbReference type="ARBA" id="ARBA00022475"/>
    </source>
</evidence>
<feature type="transmembrane region" description="Helical" evidence="8">
    <location>
        <begin position="44"/>
        <end position="70"/>
    </location>
</feature>
<sequence>MSDEKSCFSYFENLIDPFRETPDIPPPYKVSSFFYYYLKQIKTILIILLFIGLGVSLVEIALFKYVANIIDLAQSSNPEKIFGMHYKELLVMMIVILVCRPIIFALHDLLIQQTITSNMAALIRWQNHKYILKQSISFFYNDFAGRISNRVIQTGAALRDSAIQAIEAIWHVVVYTSSAIFIFSQTDWHLIFPLLIWIVVYVFFLVHYIPLIQKRSTISSETRSKLIGLIVDTYSNIITIKLFSHTKQEEEYAKKTMTEQIKTHQLALRLITEIDTALTAINGLLIVSTAGIALWLWSKNIISLGSITLAISLVIRINNMSSWLMWVVKNIFENVGVVQDSIGTISQSREIEDFDNSKTLKITNGEIKFDSVFFAYEKKHEVITNLTLTIKSKEKIAIVGPSGAGKSTLIHLLLRLHDVENGSICIDGQNIKYVTQDSLRSQISVVTQDVSLLHRSIRDNLVCGANNVSEEQLKNVIKKTKLDFIDSITDTNGNTGLDAHVGERGIKLSGGQKQRIAIARALLKNSPIIILDEATSALDSETESIIQQNLEDMMIGKTVITIAHRLSTILKMDRIIIVSKGTIVDSGTHGELISKAGIYQTLWDKQSRYLTK</sequence>
<keyword evidence="5 11" id="KW-0067">ATP-binding</keyword>
<dbReference type="GO" id="GO:0015421">
    <property type="term" value="F:ABC-type oligopeptide transporter activity"/>
    <property type="evidence" value="ECO:0007669"/>
    <property type="project" value="TreeGrafter"/>
</dbReference>
<dbReference type="GO" id="GO:0016887">
    <property type="term" value="F:ATP hydrolysis activity"/>
    <property type="evidence" value="ECO:0007669"/>
    <property type="project" value="InterPro"/>
</dbReference>
<evidence type="ECO:0000256" key="1">
    <source>
        <dbReference type="ARBA" id="ARBA00004651"/>
    </source>
</evidence>
<dbReference type="InterPro" id="IPR039421">
    <property type="entry name" value="Type_1_exporter"/>
</dbReference>
<dbReference type="SUPFAM" id="SSF52540">
    <property type="entry name" value="P-loop containing nucleoside triphosphate hydrolases"/>
    <property type="match status" value="1"/>
</dbReference>
<comment type="subcellular location">
    <subcellularLocation>
        <location evidence="1">Cell membrane</location>
        <topology evidence="1">Multi-pass membrane protein</topology>
    </subcellularLocation>
</comment>
<feature type="domain" description="ABC transporter" evidence="9">
    <location>
        <begin position="367"/>
        <end position="605"/>
    </location>
</feature>
<evidence type="ECO:0000259" key="10">
    <source>
        <dbReference type="PROSITE" id="PS50929"/>
    </source>
</evidence>
<gene>
    <name evidence="11" type="ORF">CDEE_0026</name>
</gene>
<dbReference type="PROSITE" id="PS50929">
    <property type="entry name" value="ABC_TM1F"/>
    <property type="match status" value="1"/>
</dbReference>
<dbReference type="FunFam" id="1.20.1560.10:FF:000070">
    <property type="entry name" value="Multidrug ABC transporter ATP-binding protein"/>
    <property type="match status" value="1"/>
</dbReference>
<keyword evidence="2" id="KW-1003">Cell membrane</keyword>
<keyword evidence="7 8" id="KW-0472">Membrane</keyword>
<organism evidence="11 12">
    <name type="scientific">Candidatus Kinetoplastidibacterium crithidiae TCC036E</name>
    <dbReference type="NCBI Taxonomy" id="1208918"/>
    <lineage>
        <taxon>Bacteria</taxon>
        <taxon>Pseudomonadati</taxon>
        <taxon>Pseudomonadota</taxon>
        <taxon>Betaproteobacteria</taxon>
        <taxon>Candidatus Kinetoplastidibacterium</taxon>
    </lineage>
</organism>
<feature type="transmembrane region" description="Helical" evidence="8">
    <location>
        <begin position="168"/>
        <end position="184"/>
    </location>
</feature>
<dbReference type="PATRIC" id="fig|1208918.3.peg.579"/>
<keyword evidence="4" id="KW-0547">Nucleotide-binding</keyword>
<feature type="transmembrane region" description="Helical" evidence="8">
    <location>
        <begin position="90"/>
        <end position="111"/>
    </location>
</feature>
<evidence type="ECO:0000256" key="7">
    <source>
        <dbReference type="ARBA" id="ARBA00023136"/>
    </source>
</evidence>
<evidence type="ECO:0000256" key="5">
    <source>
        <dbReference type="ARBA" id="ARBA00022840"/>
    </source>
</evidence>
<evidence type="ECO:0000313" key="12">
    <source>
        <dbReference type="Proteomes" id="UP000011686"/>
    </source>
</evidence>
<feature type="transmembrane region" description="Helical" evidence="8">
    <location>
        <begin position="276"/>
        <end position="295"/>
    </location>
</feature>
<keyword evidence="6 8" id="KW-1133">Transmembrane helix</keyword>
<dbReference type="eggNOG" id="COG1132">
    <property type="taxonomic scope" value="Bacteria"/>
</dbReference>
<dbReference type="Proteomes" id="UP000011686">
    <property type="component" value="Chromosome"/>
</dbReference>
<dbReference type="InterPro" id="IPR011527">
    <property type="entry name" value="ABC1_TM_dom"/>
</dbReference>
<dbReference type="PROSITE" id="PS00211">
    <property type="entry name" value="ABC_TRANSPORTER_1"/>
    <property type="match status" value="1"/>
</dbReference>
<proteinExistence type="predicted"/>
<dbReference type="STRING" id="1208918.CDEE_0026"/>
<dbReference type="InterPro" id="IPR017871">
    <property type="entry name" value="ABC_transporter-like_CS"/>
</dbReference>
<feature type="transmembrane region" description="Helical" evidence="8">
    <location>
        <begin position="190"/>
        <end position="209"/>
    </location>
</feature>
<evidence type="ECO:0000256" key="8">
    <source>
        <dbReference type="SAM" id="Phobius"/>
    </source>
</evidence>
<dbReference type="InterPro" id="IPR027417">
    <property type="entry name" value="P-loop_NTPase"/>
</dbReference>
<dbReference type="Gene3D" id="1.20.1560.10">
    <property type="entry name" value="ABC transporter type 1, transmembrane domain"/>
    <property type="match status" value="1"/>
</dbReference>
<dbReference type="Pfam" id="PF00664">
    <property type="entry name" value="ABC_membrane"/>
    <property type="match status" value="1"/>
</dbReference>
<dbReference type="InterPro" id="IPR003439">
    <property type="entry name" value="ABC_transporter-like_ATP-bd"/>
</dbReference>
<dbReference type="SUPFAM" id="SSF90123">
    <property type="entry name" value="ABC transporter transmembrane region"/>
    <property type="match status" value="1"/>
</dbReference>
<keyword evidence="3 8" id="KW-0812">Transmembrane</keyword>
<dbReference type="AlphaFoldDB" id="M1LXE7"/>
<name>M1LXE7_9PROT</name>
<dbReference type="InterPro" id="IPR036640">
    <property type="entry name" value="ABC1_TM_sf"/>
</dbReference>
<dbReference type="PROSITE" id="PS50893">
    <property type="entry name" value="ABC_TRANSPORTER_2"/>
    <property type="match status" value="1"/>
</dbReference>
<dbReference type="GO" id="GO:0005886">
    <property type="term" value="C:plasma membrane"/>
    <property type="evidence" value="ECO:0007669"/>
    <property type="project" value="UniProtKB-SubCell"/>
</dbReference>
<dbReference type="GO" id="GO:0005524">
    <property type="term" value="F:ATP binding"/>
    <property type="evidence" value="ECO:0007669"/>
    <property type="project" value="UniProtKB-KW"/>
</dbReference>
<dbReference type="EMBL" id="CP003804">
    <property type="protein sequence ID" value="AGF47879.1"/>
    <property type="molecule type" value="Genomic_DNA"/>
</dbReference>
<protein>
    <submittedName>
        <fullName evidence="11">Subfamily B ATP-binding cassette</fullName>
    </submittedName>
</protein>
<dbReference type="Pfam" id="PF00005">
    <property type="entry name" value="ABC_tran"/>
    <property type="match status" value="1"/>
</dbReference>
<dbReference type="InterPro" id="IPR003593">
    <property type="entry name" value="AAA+_ATPase"/>
</dbReference>
<evidence type="ECO:0000256" key="4">
    <source>
        <dbReference type="ARBA" id="ARBA00022741"/>
    </source>
</evidence>
<dbReference type="HOGENOM" id="CLU_000604_84_5_4"/>
<dbReference type="Gene3D" id="3.40.50.300">
    <property type="entry name" value="P-loop containing nucleotide triphosphate hydrolases"/>
    <property type="match status" value="1"/>
</dbReference>
<feature type="domain" description="ABC transmembrane type-1" evidence="10">
    <location>
        <begin position="46"/>
        <end position="333"/>
    </location>
</feature>
<dbReference type="FunFam" id="3.40.50.300:FF:000218">
    <property type="entry name" value="Multidrug ABC transporter ATP-binding protein"/>
    <property type="match status" value="1"/>
</dbReference>